<feature type="domain" description="HTH marR-type" evidence="1">
    <location>
        <begin position="50"/>
        <end position="115"/>
    </location>
</feature>
<dbReference type="Gene3D" id="1.10.10.10">
    <property type="entry name" value="Winged helix-like DNA-binding domain superfamily/Winged helix DNA-binding domain"/>
    <property type="match status" value="1"/>
</dbReference>
<dbReference type="GO" id="GO:0003677">
    <property type="term" value="F:DNA binding"/>
    <property type="evidence" value="ECO:0007669"/>
    <property type="project" value="UniProtKB-KW"/>
</dbReference>
<proteinExistence type="predicted"/>
<dbReference type="Pfam" id="PF13463">
    <property type="entry name" value="HTH_27"/>
    <property type="match status" value="1"/>
</dbReference>
<organism evidence="2 3">
    <name type="scientific">Maritalea mediterranea</name>
    <dbReference type="NCBI Taxonomy" id="2909667"/>
    <lineage>
        <taxon>Bacteria</taxon>
        <taxon>Pseudomonadati</taxon>
        <taxon>Pseudomonadota</taxon>
        <taxon>Alphaproteobacteria</taxon>
        <taxon>Hyphomicrobiales</taxon>
        <taxon>Devosiaceae</taxon>
        <taxon>Maritalea</taxon>
    </lineage>
</organism>
<dbReference type="CDD" id="cd00090">
    <property type="entry name" value="HTH_ARSR"/>
    <property type="match status" value="1"/>
</dbReference>
<dbReference type="EMBL" id="JAKGTI010000001">
    <property type="protein sequence ID" value="MCF4098502.1"/>
    <property type="molecule type" value="Genomic_DNA"/>
</dbReference>
<dbReference type="InterPro" id="IPR011991">
    <property type="entry name" value="ArsR-like_HTH"/>
</dbReference>
<evidence type="ECO:0000313" key="2">
    <source>
        <dbReference type="EMBL" id="MCF4098502.1"/>
    </source>
</evidence>
<keyword evidence="3" id="KW-1185">Reference proteome</keyword>
<keyword evidence="2" id="KW-0238">DNA-binding</keyword>
<dbReference type="InterPro" id="IPR036388">
    <property type="entry name" value="WH-like_DNA-bd_sf"/>
</dbReference>
<gene>
    <name evidence="2" type="ORF">L1I42_08370</name>
</gene>
<reference evidence="2 3" key="1">
    <citation type="submission" date="2022-01" db="EMBL/GenBank/DDBJ databases">
        <title>Maritalea mediterranea sp. nov., isolated from marine plastic residues from the Malva-rosa beach (Valencia, Spain).</title>
        <authorList>
            <person name="Vidal-Verdu A."/>
            <person name="Molina-Menor E."/>
            <person name="Pascual J."/>
            <person name="Pereto J."/>
            <person name="Porcar M."/>
        </authorList>
    </citation>
    <scope>NUCLEOTIDE SEQUENCE [LARGE SCALE GENOMIC DNA]</scope>
    <source>
        <strain evidence="2 3">P4.10X</strain>
    </source>
</reference>
<evidence type="ECO:0000259" key="1">
    <source>
        <dbReference type="Pfam" id="PF13463"/>
    </source>
</evidence>
<name>A0ABS9E6K3_9HYPH</name>
<dbReference type="SUPFAM" id="SSF46785">
    <property type="entry name" value="Winged helix' DNA-binding domain"/>
    <property type="match status" value="1"/>
</dbReference>
<dbReference type="InterPro" id="IPR014601">
    <property type="entry name" value="Trans_reg_MarR_HTH"/>
</dbReference>
<comment type="caution">
    <text evidence="2">The sequence shown here is derived from an EMBL/GenBank/DDBJ whole genome shotgun (WGS) entry which is preliminary data.</text>
</comment>
<protein>
    <submittedName>
        <fullName evidence="2">Winged helix DNA-binding protein</fullName>
    </submittedName>
</protein>
<accession>A0ABS9E6K3</accession>
<dbReference type="InterPro" id="IPR000835">
    <property type="entry name" value="HTH_MarR-typ"/>
</dbReference>
<dbReference type="InterPro" id="IPR036390">
    <property type="entry name" value="WH_DNA-bd_sf"/>
</dbReference>
<dbReference type="Proteomes" id="UP001201217">
    <property type="component" value="Unassembled WGS sequence"/>
</dbReference>
<evidence type="ECO:0000313" key="3">
    <source>
        <dbReference type="Proteomes" id="UP001201217"/>
    </source>
</evidence>
<sequence>MKKRRIVSSRHLASTEGWQLSEFEYGLIIAYNGFSRWMTKCMVASGYPELSPLEILVLHNVNHRERQKRLNDICFLLNIDDSHTVNYALKKLLKAGLIEGEKRGKEMFYSTTTKGFELCDKYREVREQCLLDSLKHLEIDKDQLSEMAAMMRTLSGLYDQASRAASSL</sequence>
<dbReference type="PIRSF" id="PIRSF036158">
    <property type="entry name" value="UCP036158_MarR"/>
    <property type="match status" value="1"/>
</dbReference>
<dbReference type="RefSeq" id="WP_236114020.1">
    <property type="nucleotide sequence ID" value="NZ_JAKGTI010000001.1"/>
</dbReference>